<dbReference type="PANTHER" id="PTHR23146:SF0">
    <property type="entry name" value="RNA POLYMERASE-ASSOCIATED PROTEIN LEO1"/>
    <property type="match status" value="1"/>
</dbReference>
<evidence type="ECO:0000313" key="4">
    <source>
        <dbReference type="Proteomes" id="UP000694851"/>
    </source>
</evidence>
<dbReference type="InterPro" id="IPR007149">
    <property type="entry name" value="Leo1"/>
</dbReference>
<proteinExistence type="inferred from homology"/>
<dbReference type="GO" id="GO:0006368">
    <property type="term" value="P:transcription elongation by RNA polymerase II"/>
    <property type="evidence" value="ECO:0007669"/>
    <property type="project" value="InterPro"/>
</dbReference>
<evidence type="ECO:0000256" key="3">
    <source>
        <dbReference type="SAM" id="MobiDB-lite"/>
    </source>
</evidence>
<name>A0A8B7T1C1_HIPAR</name>
<evidence type="ECO:0000313" key="5">
    <source>
        <dbReference type="RefSeq" id="XP_019519461.1"/>
    </source>
</evidence>
<organism evidence="4 5">
    <name type="scientific">Hipposideros armiger</name>
    <name type="common">Great Himalayan leaf-nosed bat</name>
    <dbReference type="NCBI Taxonomy" id="186990"/>
    <lineage>
        <taxon>Eukaryota</taxon>
        <taxon>Metazoa</taxon>
        <taxon>Chordata</taxon>
        <taxon>Craniata</taxon>
        <taxon>Vertebrata</taxon>
        <taxon>Euteleostomi</taxon>
        <taxon>Mammalia</taxon>
        <taxon>Eutheria</taxon>
        <taxon>Laurasiatheria</taxon>
        <taxon>Chiroptera</taxon>
        <taxon>Yinpterochiroptera</taxon>
        <taxon>Rhinolophoidea</taxon>
        <taxon>Hipposideridae</taxon>
        <taxon>Hipposideros</taxon>
    </lineage>
</organism>
<accession>A0A8B7T1C1</accession>
<dbReference type="Pfam" id="PF04004">
    <property type="entry name" value="Leo1"/>
    <property type="match status" value="1"/>
</dbReference>
<reference evidence="5" key="1">
    <citation type="submission" date="2025-08" db="UniProtKB">
        <authorList>
            <consortium name="RefSeq"/>
        </authorList>
    </citation>
    <scope>IDENTIFICATION</scope>
    <source>
        <tissue evidence="5">Muscle</tissue>
    </source>
</reference>
<evidence type="ECO:0000256" key="2">
    <source>
        <dbReference type="ARBA" id="ARBA00019689"/>
    </source>
</evidence>
<feature type="region of interest" description="Disordered" evidence="3">
    <location>
        <begin position="73"/>
        <end position="112"/>
    </location>
</feature>
<comment type="similarity">
    <text evidence="1">Belongs to the LEO1 family.</text>
</comment>
<dbReference type="GO" id="GO:1990269">
    <property type="term" value="F:RNA polymerase II C-terminal domain phosphoserine binding"/>
    <property type="evidence" value="ECO:0007669"/>
    <property type="project" value="TreeGrafter"/>
</dbReference>
<dbReference type="PANTHER" id="PTHR23146">
    <property type="entry name" value="LEO1 PROTEIN"/>
    <property type="match status" value="1"/>
</dbReference>
<dbReference type="Proteomes" id="UP000694851">
    <property type="component" value="Unplaced"/>
</dbReference>
<dbReference type="GO" id="GO:0032968">
    <property type="term" value="P:positive regulation of transcription elongation by RNA polymerase II"/>
    <property type="evidence" value="ECO:0007669"/>
    <property type="project" value="TreeGrafter"/>
</dbReference>
<dbReference type="KEGG" id="hai:109394111"/>
<dbReference type="OrthoDB" id="20844at2759"/>
<evidence type="ECO:0000256" key="1">
    <source>
        <dbReference type="ARBA" id="ARBA00010903"/>
    </source>
</evidence>
<protein>
    <recommendedName>
        <fullName evidence="2">RNA polymerase-associated protein LEO1</fullName>
    </recommendedName>
</protein>
<sequence>MKLSGGFLLTDSSKGANQHFFTPAEAVPSHSSSIQFAVLPTLGESASLYAPPPPPHRHQYQLDTSSGYSGTMDVFGDIGDISSESADDNQPPIPGQPVDECGLPQDQQGEKPISETTIEVEIPSINRDLGNELFFVKLPKFLIIEPKPFDPQYYEDEFENKKVLDEEDRTRLKLKL</sequence>
<dbReference type="AlphaFoldDB" id="A0A8B7T1C1"/>
<gene>
    <name evidence="5" type="primary">LOC109394111</name>
</gene>
<dbReference type="GeneID" id="109394111"/>
<dbReference type="GO" id="GO:0016593">
    <property type="term" value="C:Cdc73/Paf1 complex"/>
    <property type="evidence" value="ECO:0007669"/>
    <property type="project" value="InterPro"/>
</dbReference>
<dbReference type="RefSeq" id="XP_019519461.1">
    <property type="nucleotide sequence ID" value="XM_019663916.1"/>
</dbReference>
<keyword evidence="4" id="KW-1185">Reference proteome</keyword>